<dbReference type="EMBL" id="FZMP01000106">
    <property type="protein sequence ID" value="SNQ60595.1"/>
    <property type="molecule type" value="Genomic_DNA"/>
</dbReference>
<dbReference type="RefSeq" id="WP_096204999.1">
    <property type="nucleotide sequence ID" value="NZ_FZMP01000106.1"/>
</dbReference>
<dbReference type="GO" id="GO:0005886">
    <property type="term" value="C:plasma membrane"/>
    <property type="evidence" value="ECO:0007669"/>
    <property type="project" value="UniProtKB-SubCell"/>
</dbReference>
<feature type="transmembrane region" description="Helical" evidence="7">
    <location>
        <begin position="12"/>
        <end position="31"/>
    </location>
</feature>
<gene>
    <name evidence="8" type="ORF">MNV_1940001</name>
</gene>
<feature type="transmembrane region" description="Helical" evidence="7">
    <location>
        <begin position="279"/>
        <end position="307"/>
    </location>
</feature>
<evidence type="ECO:0000313" key="8">
    <source>
        <dbReference type="EMBL" id="SNQ60595.1"/>
    </source>
</evidence>
<sequence length="326" mass="35954">MKDNIIANRMRARSIFLQLIIGIVIIAFILNKLDINEIISVLIKTDYLFFILACVSYLFLNIILAGRLNYLLARIGYNTGYPTVFFSHMGGMIVGDITPGRSGYFLTPPILKKNAGTKITDGMACIFAPQGIEFILKVAGAVAAIFYISSRTTISKDLLISVSIGAVLLLVAGILMLIISWHSENMTSRFISKLPFFKRFTEKLSFFKERSIQIKGSLNAILILYLIGWVFAGLQWFYLGKALGIQLPFIAFFLLHPLITILMFVPISPAGLGLMEGGVILVFSLFGILPATALAFSVLVRVSILLVDLIGLKTVLSSLHYSDIIS</sequence>
<dbReference type="PANTHER" id="PTHR39087:SF2">
    <property type="entry name" value="UPF0104 MEMBRANE PROTEIN MJ1595"/>
    <property type="match status" value="1"/>
</dbReference>
<keyword evidence="6 7" id="KW-0472">Membrane</keyword>
<comment type="subcellular location">
    <subcellularLocation>
        <location evidence="1">Cell membrane</location>
        <topology evidence="1">Multi-pass membrane protein</topology>
    </subcellularLocation>
</comment>
<keyword evidence="4 7" id="KW-0812">Transmembrane</keyword>
<evidence type="ECO:0000256" key="6">
    <source>
        <dbReference type="ARBA" id="ARBA00023136"/>
    </source>
</evidence>
<keyword evidence="5 7" id="KW-1133">Transmembrane helix</keyword>
<feature type="transmembrane region" description="Helical" evidence="7">
    <location>
        <begin position="245"/>
        <end position="267"/>
    </location>
</feature>
<evidence type="ECO:0000256" key="7">
    <source>
        <dbReference type="SAM" id="Phobius"/>
    </source>
</evidence>
<protein>
    <submittedName>
        <fullName evidence="8">Uncharacterized protein</fullName>
    </submittedName>
</protein>
<feature type="transmembrane region" description="Helical" evidence="7">
    <location>
        <begin position="134"/>
        <end position="152"/>
    </location>
</feature>
<keyword evidence="9" id="KW-1185">Reference proteome</keyword>
<dbReference type="InterPro" id="IPR022791">
    <property type="entry name" value="L-PG_synthase/AglD"/>
</dbReference>
<evidence type="ECO:0000256" key="3">
    <source>
        <dbReference type="ARBA" id="ARBA00022475"/>
    </source>
</evidence>
<keyword evidence="3" id="KW-1003">Cell membrane</keyword>
<dbReference type="AlphaFoldDB" id="A0A284VMT4"/>
<dbReference type="Proteomes" id="UP000218615">
    <property type="component" value="Unassembled WGS sequence"/>
</dbReference>
<name>A0A284VMT4_9EURY</name>
<reference evidence="9" key="1">
    <citation type="submission" date="2017-06" db="EMBL/GenBank/DDBJ databases">
        <authorList>
            <person name="Cremers G."/>
        </authorList>
    </citation>
    <scope>NUCLEOTIDE SEQUENCE [LARGE SCALE GENOMIC DNA]</scope>
</reference>
<evidence type="ECO:0000256" key="5">
    <source>
        <dbReference type="ARBA" id="ARBA00022989"/>
    </source>
</evidence>
<dbReference type="PANTHER" id="PTHR39087">
    <property type="entry name" value="UPF0104 MEMBRANE PROTEIN MJ1595"/>
    <property type="match status" value="1"/>
</dbReference>
<feature type="transmembrane region" description="Helical" evidence="7">
    <location>
        <begin position="158"/>
        <end position="179"/>
    </location>
</feature>
<comment type="similarity">
    <text evidence="2">Belongs to the UPF0104 family.</text>
</comment>
<accession>A0A284VMT4</accession>
<feature type="transmembrane region" description="Helical" evidence="7">
    <location>
        <begin position="218"/>
        <end position="239"/>
    </location>
</feature>
<proteinExistence type="inferred from homology"/>
<dbReference type="NCBIfam" id="TIGR00374">
    <property type="entry name" value="flippase-like domain"/>
    <property type="match status" value="1"/>
</dbReference>
<evidence type="ECO:0000313" key="9">
    <source>
        <dbReference type="Proteomes" id="UP000218615"/>
    </source>
</evidence>
<evidence type="ECO:0000256" key="2">
    <source>
        <dbReference type="ARBA" id="ARBA00011061"/>
    </source>
</evidence>
<evidence type="ECO:0000256" key="1">
    <source>
        <dbReference type="ARBA" id="ARBA00004651"/>
    </source>
</evidence>
<dbReference type="OrthoDB" id="147809at2157"/>
<evidence type="ECO:0000256" key="4">
    <source>
        <dbReference type="ARBA" id="ARBA00022692"/>
    </source>
</evidence>
<organism evidence="8 9">
    <name type="scientific">Candidatus Methanoperedens nitratireducens</name>
    <dbReference type="NCBI Taxonomy" id="1392998"/>
    <lineage>
        <taxon>Archaea</taxon>
        <taxon>Methanobacteriati</taxon>
        <taxon>Methanobacteriota</taxon>
        <taxon>Stenosarchaea group</taxon>
        <taxon>Methanomicrobia</taxon>
        <taxon>Methanosarcinales</taxon>
        <taxon>ANME-2 cluster</taxon>
        <taxon>Candidatus Methanoperedentaceae</taxon>
        <taxon>Candidatus Methanoperedens</taxon>
    </lineage>
</organism>
<dbReference type="Pfam" id="PF03706">
    <property type="entry name" value="LPG_synthase_TM"/>
    <property type="match status" value="1"/>
</dbReference>
<feature type="transmembrane region" description="Helical" evidence="7">
    <location>
        <begin position="47"/>
        <end position="65"/>
    </location>
</feature>